<organism evidence="1 2">
    <name type="scientific">Streptomyces venezuelae</name>
    <dbReference type="NCBI Taxonomy" id="54571"/>
    <lineage>
        <taxon>Bacteria</taxon>
        <taxon>Bacillati</taxon>
        <taxon>Actinomycetota</taxon>
        <taxon>Actinomycetes</taxon>
        <taxon>Kitasatosporales</taxon>
        <taxon>Streptomycetaceae</taxon>
        <taxon>Streptomyces</taxon>
    </lineage>
</organism>
<proteinExistence type="predicted"/>
<name>A0A5P2B2M3_STRVZ</name>
<gene>
    <name evidence="1" type="ORF">DEJ46_38610</name>
</gene>
<protein>
    <submittedName>
        <fullName evidence="1">Uncharacterized protein</fullName>
    </submittedName>
</protein>
<evidence type="ECO:0000313" key="2">
    <source>
        <dbReference type="Proteomes" id="UP000324106"/>
    </source>
</evidence>
<dbReference type="Proteomes" id="UP000324106">
    <property type="component" value="Chromosome"/>
</dbReference>
<reference evidence="1 2" key="1">
    <citation type="submission" date="2018-05" db="EMBL/GenBank/DDBJ databases">
        <title>Streptomyces venezuelae.</title>
        <authorList>
            <person name="Kim W."/>
            <person name="Lee N."/>
            <person name="Cho B.-K."/>
        </authorList>
    </citation>
    <scope>NUCLEOTIDE SEQUENCE [LARGE SCALE GENOMIC DNA]</scope>
    <source>
        <strain evidence="1 2">ATCC 15068</strain>
    </source>
</reference>
<accession>A0A5P2B2M3</accession>
<dbReference type="AlphaFoldDB" id="A0A5P2B2M3"/>
<evidence type="ECO:0000313" key="1">
    <source>
        <dbReference type="EMBL" id="QES24277.1"/>
    </source>
</evidence>
<sequence length="167" mass="17917">MRAEQDRPRWDWTPLQSVGPLQFGMNPQQVSSALDEEPTARLGRCPFGSPWEGTGEWILHHDRFDQAGVTAHYACGQGRLPTLGAGTVDGLAGSQAEFEGIRLIGMPVQAGDASLIEQLEESGLGVAFGCGRDPGPTGLNMHVRATRAGDTMVSGARFCQAEWEDHG</sequence>
<dbReference type="EMBL" id="CP029194">
    <property type="protein sequence ID" value="QES24277.1"/>
    <property type="molecule type" value="Genomic_DNA"/>
</dbReference>